<sequence length="326" mass="36167">MTQALQAAAFTSDTAEAEWFVQALSERGDVLDHDDADRVIAFVFVWILGFEAAASTWVSDRQLRAALAARMVRDNRNTEASIDACTDISVSERSAEATFRIANVPSESDYPVWSIQLQSVLRETASGSWWVKNDGTVTVNRPREQLEDLEGDFVTLTDALALAEKRMLEEAVHERERRIVTATRKAELDAEVGALRDDWPDWVARISWSNARTSGSEERWIVTLTPEASRVRIDRADAPSAKKTVSVADLIRGHARIEQCYGIGSSSEIGIEPVMPAGSLISILQDLDHDVAASIKFEAERATQAENQRQATLNRINSLIGDQKVR</sequence>
<dbReference type="AlphaFoldDB" id="A0A498CAG3"/>
<name>A0A498CAG3_9MICO</name>
<evidence type="ECO:0000313" key="2">
    <source>
        <dbReference type="Proteomes" id="UP000273158"/>
    </source>
</evidence>
<dbReference type="Proteomes" id="UP000273158">
    <property type="component" value="Unassembled WGS sequence"/>
</dbReference>
<keyword evidence="2" id="KW-1185">Reference proteome</keyword>
<proteinExistence type="predicted"/>
<accession>A0A498CAG3</accession>
<protein>
    <submittedName>
        <fullName evidence="1">Uncharacterized protein</fullName>
    </submittedName>
</protein>
<organism evidence="1 2">
    <name type="scientific">Microbacterium telephonicum</name>
    <dbReference type="NCBI Taxonomy" id="1714841"/>
    <lineage>
        <taxon>Bacteria</taxon>
        <taxon>Bacillati</taxon>
        <taxon>Actinomycetota</taxon>
        <taxon>Actinomycetes</taxon>
        <taxon>Micrococcales</taxon>
        <taxon>Microbacteriaceae</taxon>
        <taxon>Microbacterium</taxon>
    </lineage>
</organism>
<dbReference type="EMBL" id="RCDB01000001">
    <property type="protein sequence ID" value="RLK52493.1"/>
    <property type="molecule type" value="Genomic_DNA"/>
</dbReference>
<comment type="caution">
    <text evidence="1">The sequence shown here is derived from an EMBL/GenBank/DDBJ whole genome shotgun (WGS) entry which is preliminary data.</text>
</comment>
<gene>
    <name evidence="1" type="ORF">C7474_0433</name>
</gene>
<reference evidence="1 2" key="1">
    <citation type="journal article" date="2015" name="Stand. Genomic Sci.">
        <title>Genomic Encyclopedia of Bacterial and Archaeal Type Strains, Phase III: the genomes of soil and plant-associated and newly described type strains.</title>
        <authorList>
            <person name="Whitman W.B."/>
            <person name="Woyke T."/>
            <person name="Klenk H.P."/>
            <person name="Zhou Y."/>
            <person name="Lilburn T.G."/>
            <person name="Beck B.J."/>
            <person name="De Vos P."/>
            <person name="Vandamme P."/>
            <person name="Eisen J.A."/>
            <person name="Garrity G."/>
            <person name="Hugenholtz P."/>
            <person name="Kyrpides N.C."/>
        </authorList>
    </citation>
    <scope>NUCLEOTIDE SEQUENCE [LARGE SCALE GENOMIC DNA]</scope>
    <source>
        <strain evidence="1 2">S2T63</strain>
    </source>
</reference>
<evidence type="ECO:0000313" key="1">
    <source>
        <dbReference type="EMBL" id="RLK52493.1"/>
    </source>
</evidence>